<dbReference type="AlphaFoldDB" id="A0A831TFJ4"/>
<comment type="caution">
    <text evidence="2">The sequence shown here is derived from an EMBL/GenBank/DDBJ whole genome shotgun (WGS) entry which is preliminary data.</text>
</comment>
<dbReference type="Gene3D" id="3.90.25.10">
    <property type="entry name" value="UDP-galactose 4-epimerase, domain 1"/>
    <property type="match status" value="1"/>
</dbReference>
<protein>
    <submittedName>
        <fullName evidence="2">SDR family oxidoreductase</fullName>
    </submittedName>
</protein>
<dbReference type="PANTHER" id="PTHR43000">
    <property type="entry name" value="DTDP-D-GLUCOSE 4,6-DEHYDRATASE-RELATED"/>
    <property type="match status" value="1"/>
</dbReference>
<dbReference type="Pfam" id="PF16363">
    <property type="entry name" value="GDP_Man_Dehyd"/>
    <property type="match status" value="1"/>
</dbReference>
<sequence>MKRALITGASGFAGRHLARRLTESGTWEVIGLSARPHTPGPELHHHLVCDLLNAELTRRTLSHWRPDVIFHLAAASYVPRSFADPAGTLVNNAVGQINLLEAARLLDPMPTVLIVSSSDVYGLVHPDELPVTEAQPFRPLSPYAVSKVAQDMIGLQYHLSYGMPVVRVRPFSHIGPEQSDRFAIASFARQIAEAEAGLAPPVLLVGNLDVERDLLDVRDVVRAYEMVATPGLAGQVFNIAGGRSWRLRDVLERLLSLSSISIEVRQDPSRLRPADIPMLRGDATALRQATGWVPEIPLEQTLADTLEYWRRSVRGCRGGRSRR</sequence>
<accession>A0A831TFJ4</accession>
<proteinExistence type="predicted"/>
<name>A0A831TFJ4_9BACT</name>
<organism evidence="2">
    <name type="scientific">Thermorudis peleae</name>
    <dbReference type="NCBI Taxonomy" id="1382356"/>
    <lineage>
        <taxon>Bacteria</taxon>
        <taxon>Pseudomonadati</taxon>
        <taxon>Thermomicrobiota</taxon>
        <taxon>Thermomicrobia</taxon>
        <taxon>Thermomicrobia incertae sedis</taxon>
        <taxon>Thermorudis</taxon>
    </lineage>
</organism>
<dbReference type="CDD" id="cd05260">
    <property type="entry name" value="GDP_MD_SDR_e"/>
    <property type="match status" value="1"/>
</dbReference>
<evidence type="ECO:0000259" key="1">
    <source>
        <dbReference type="Pfam" id="PF16363"/>
    </source>
</evidence>
<dbReference type="InterPro" id="IPR016040">
    <property type="entry name" value="NAD(P)-bd_dom"/>
</dbReference>
<reference evidence="2" key="1">
    <citation type="journal article" date="2020" name="mSystems">
        <title>Genome- and Community-Level Interaction Insights into Carbon Utilization and Element Cycling Functions of Hydrothermarchaeota in Hydrothermal Sediment.</title>
        <authorList>
            <person name="Zhou Z."/>
            <person name="Liu Y."/>
            <person name="Xu W."/>
            <person name="Pan J."/>
            <person name="Luo Z.H."/>
            <person name="Li M."/>
        </authorList>
    </citation>
    <scope>NUCLEOTIDE SEQUENCE [LARGE SCALE GENOMIC DNA]</scope>
    <source>
        <strain evidence="2">SpSt-210</strain>
    </source>
</reference>
<dbReference type="Gene3D" id="3.40.50.720">
    <property type="entry name" value="NAD(P)-binding Rossmann-like Domain"/>
    <property type="match status" value="1"/>
</dbReference>
<feature type="domain" description="NAD(P)-binding" evidence="1">
    <location>
        <begin position="5"/>
        <end position="304"/>
    </location>
</feature>
<dbReference type="EMBL" id="DSIY01000158">
    <property type="protein sequence ID" value="HEG91070.1"/>
    <property type="molecule type" value="Genomic_DNA"/>
</dbReference>
<gene>
    <name evidence="2" type="ORF">ENP34_06475</name>
</gene>
<evidence type="ECO:0000313" key="2">
    <source>
        <dbReference type="EMBL" id="HEG91070.1"/>
    </source>
</evidence>
<dbReference type="InterPro" id="IPR036291">
    <property type="entry name" value="NAD(P)-bd_dom_sf"/>
</dbReference>
<dbReference type="SUPFAM" id="SSF51735">
    <property type="entry name" value="NAD(P)-binding Rossmann-fold domains"/>
    <property type="match status" value="1"/>
</dbReference>